<dbReference type="GO" id="GO:0016301">
    <property type="term" value="F:kinase activity"/>
    <property type="evidence" value="ECO:0007669"/>
    <property type="project" value="UniProtKB-KW"/>
</dbReference>
<accession>A0A401IQ90</accession>
<dbReference type="Proteomes" id="UP000286848">
    <property type="component" value="Unassembled WGS sequence"/>
</dbReference>
<dbReference type="Pfam" id="PF02782">
    <property type="entry name" value="FGGY_C"/>
    <property type="match status" value="1"/>
</dbReference>
<evidence type="ECO:0000256" key="1">
    <source>
        <dbReference type="ARBA" id="ARBA00009156"/>
    </source>
</evidence>
<dbReference type="RefSeq" id="WP_124974407.1">
    <property type="nucleotide sequence ID" value="NZ_BFFP01000001.1"/>
</dbReference>
<evidence type="ECO:0000313" key="6">
    <source>
        <dbReference type="EMBL" id="GBG93680.1"/>
    </source>
</evidence>
<dbReference type="PANTHER" id="PTHR43095">
    <property type="entry name" value="SUGAR KINASE"/>
    <property type="match status" value="1"/>
</dbReference>
<feature type="domain" description="Carbohydrate kinase FGGY C-terminal" evidence="5">
    <location>
        <begin position="276"/>
        <end position="473"/>
    </location>
</feature>
<dbReference type="InterPro" id="IPR043129">
    <property type="entry name" value="ATPase_NBD"/>
</dbReference>
<keyword evidence="2" id="KW-0808">Transferase</keyword>
<dbReference type="InterPro" id="IPR018484">
    <property type="entry name" value="FGGY_N"/>
</dbReference>
<reference evidence="6 7" key="1">
    <citation type="journal article" date="2019" name="Int. J. Syst. Evol. Microbiol.">
        <title>Lactobacillus salitolerans sp. nov., a novel lactic acid bacterium isolated from spent mushroom substrates.</title>
        <authorList>
            <person name="Tohno M."/>
            <person name="Tanizawa Y."/>
            <person name="Kojima Y."/>
            <person name="Sakamoto M."/>
            <person name="Nakamura Y."/>
            <person name="Ohkuma M."/>
            <person name="Kobayashi H."/>
        </authorList>
    </citation>
    <scope>NUCLEOTIDE SEQUENCE [LARGE SCALE GENOMIC DNA]</scope>
    <source>
        <strain evidence="6 7">YK43</strain>
    </source>
</reference>
<comment type="similarity">
    <text evidence="1">Belongs to the FGGY kinase family.</text>
</comment>
<dbReference type="Pfam" id="PF00370">
    <property type="entry name" value="FGGY_N"/>
    <property type="match status" value="1"/>
</dbReference>
<evidence type="ECO:0000313" key="7">
    <source>
        <dbReference type="Proteomes" id="UP000286848"/>
    </source>
</evidence>
<protein>
    <submittedName>
        <fullName evidence="6">L-ribulokinase</fullName>
    </submittedName>
</protein>
<evidence type="ECO:0000256" key="2">
    <source>
        <dbReference type="ARBA" id="ARBA00022679"/>
    </source>
</evidence>
<keyword evidence="7" id="KW-1185">Reference proteome</keyword>
<evidence type="ECO:0000259" key="4">
    <source>
        <dbReference type="Pfam" id="PF00370"/>
    </source>
</evidence>
<comment type="caution">
    <text evidence="6">The sequence shown here is derived from an EMBL/GenBank/DDBJ whole genome shotgun (WGS) entry which is preliminary data.</text>
</comment>
<dbReference type="EMBL" id="BFFP01000001">
    <property type="protein sequence ID" value="GBG93680.1"/>
    <property type="molecule type" value="Genomic_DNA"/>
</dbReference>
<organism evidence="6 7">
    <name type="scientific">Ligilactobacillus salitolerans</name>
    <dbReference type="NCBI Taxonomy" id="1808352"/>
    <lineage>
        <taxon>Bacteria</taxon>
        <taxon>Bacillati</taxon>
        <taxon>Bacillota</taxon>
        <taxon>Bacilli</taxon>
        <taxon>Lactobacillales</taxon>
        <taxon>Lactobacillaceae</taxon>
        <taxon>Ligilactobacillus</taxon>
    </lineage>
</organism>
<dbReference type="CDD" id="cd07809">
    <property type="entry name" value="ASKHA_NBD_FGGY_BaXK-like"/>
    <property type="match status" value="1"/>
</dbReference>
<proteinExistence type="inferred from homology"/>
<evidence type="ECO:0000256" key="3">
    <source>
        <dbReference type="ARBA" id="ARBA00022777"/>
    </source>
</evidence>
<dbReference type="Gene3D" id="3.30.420.40">
    <property type="match status" value="2"/>
</dbReference>
<dbReference type="OrthoDB" id="9760563at2"/>
<dbReference type="InterPro" id="IPR050406">
    <property type="entry name" value="FGGY_Carb_Kinase"/>
</dbReference>
<sequence>MNTAEIAKEIQAGKTALGIEFGSTQIKAVLVTDDFEPVASGSFLWENTLKDGVWTYSLDEVWDGVQHSYQQMAAEVSSKYHVQVEKLGSIGVSAMMHGYLPFDKNDELLVPFRTWRNTITGDAAEKLTKLFNFNIPLRWSIAHLYHAILQKEEHVRDIDFITTLAGYVHWKLSGRKVTGVGDASGMFPIGTNGQFSQKKLAQFNDLAEVKKYSWKIEDILPGVLSAGQSAGNLTEDGAKLLDPSGKLQAGSVMAPPEGDAGTGMISTNSVRLRTGNISVGTSEFSMVVLDQPLKKVHRDIDIVQTPDGLPVAMVHINNCSSDINAWADVFKDFAKRLGLNLKPDELYSTLFLDSTKGDPDAGGLVNYSYLSGEPVTKTDEGRPLFVRTPNSNFNLANFMTAQLYSAFAPLKIGMDILTNEEGVTTDVMIAQGGLFKTPVVAQQILSNALNLPISVMTNASVGGPWGMAVLAQYVASGAQESLADYLDTKVFSHSETMTLSPEKSGVAGYEKYIERFQAGLPIENQASVLEDPAQK</sequence>
<name>A0A401IQ90_9LACO</name>
<dbReference type="SUPFAM" id="SSF53067">
    <property type="entry name" value="Actin-like ATPase domain"/>
    <property type="match status" value="2"/>
</dbReference>
<dbReference type="GO" id="GO:0005975">
    <property type="term" value="P:carbohydrate metabolic process"/>
    <property type="evidence" value="ECO:0007669"/>
    <property type="project" value="InterPro"/>
</dbReference>
<evidence type="ECO:0000259" key="5">
    <source>
        <dbReference type="Pfam" id="PF02782"/>
    </source>
</evidence>
<dbReference type="AlphaFoldDB" id="A0A401IQ90"/>
<keyword evidence="3 6" id="KW-0418">Kinase</keyword>
<dbReference type="PANTHER" id="PTHR43095:SF5">
    <property type="entry name" value="XYLULOSE KINASE"/>
    <property type="match status" value="1"/>
</dbReference>
<gene>
    <name evidence="6" type="primary">araB</name>
    <name evidence="6" type="ORF">LFYK43_01390</name>
</gene>
<feature type="domain" description="Carbohydrate kinase FGGY N-terminal" evidence="4">
    <location>
        <begin position="16"/>
        <end position="240"/>
    </location>
</feature>
<dbReference type="InterPro" id="IPR018485">
    <property type="entry name" value="FGGY_C"/>
</dbReference>